<feature type="compositionally biased region" description="Polar residues" evidence="1">
    <location>
        <begin position="236"/>
        <end position="246"/>
    </location>
</feature>
<reference evidence="2 3" key="1">
    <citation type="submission" date="2011-08" db="EMBL/GenBank/DDBJ databases">
        <title>The Genome Sequence of Plasmodium vivax Mauritania I.</title>
        <authorList>
            <consortium name="The Broad Institute Genome Sequencing Platform"/>
            <consortium name="The Broad Institute Genome Sequencing Center for Infectious Disease"/>
            <person name="Neafsey D."/>
            <person name="Carlton J."/>
            <person name="Barnwell J."/>
            <person name="Collins W."/>
            <person name="Escalante A."/>
            <person name="Mullikin J."/>
            <person name="Saul A."/>
            <person name="Guigo R."/>
            <person name="Camara F."/>
            <person name="Young S.K."/>
            <person name="Zeng Q."/>
            <person name="Gargeya S."/>
            <person name="Fitzgerald M."/>
            <person name="Haas B."/>
            <person name="Abouelleil A."/>
            <person name="Alvarado L."/>
            <person name="Arachchi H.M."/>
            <person name="Berlin A."/>
            <person name="Brown A."/>
            <person name="Chapman S.B."/>
            <person name="Chen Z."/>
            <person name="Dunbar C."/>
            <person name="Freedman E."/>
            <person name="Gearin G."/>
            <person name="Gellesch M."/>
            <person name="Goldberg J."/>
            <person name="Griggs A."/>
            <person name="Gujja S."/>
            <person name="Heiman D."/>
            <person name="Howarth C."/>
            <person name="Larson L."/>
            <person name="Lui A."/>
            <person name="MacDonald P.J.P."/>
            <person name="Montmayeur A."/>
            <person name="Murphy C."/>
            <person name="Neiman D."/>
            <person name="Pearson M."/>
            <person name="Priest M."/>
            <person name="Roberts A."/>
            <person name="Saif S."/>
            <person name="Shea T."/>
            <person name="Shenoy N."/>
            <person name="Sisk P."/>
            <person name="Stolte C."/>
            <person name="Sykes S."/>
            <person name="Wortman J."/>
            <person name="Nusbaum C."/>
            <person name="Birren B."/>
        </authorList>
    </citation>
    <scope>NUCLEOTIDE SEQUENCE [LARGE SCALE GENOMIC DNA]</scope>
    <source>
        <strain evidence="2 3">Mauritania I</strain>
    </source>
</reference>
<dbReference type="Proteomes" id="UP000053776">
    <property type="component" value="Unassembled WGS sequence"/>
</dbReference>
<evidence type="ECO:0000256" key="1">
    <source>
        <dbReference type="SAM" id="MobiDB-lite"/>
    </source>
</evidence>
<proteinExistence type="predicted"/>
<organism evidence="2 3">
    <name type="scientific">Plasmodium vivax Mauritania I</name>
    <dbReference type="NCBI Taxonomy" id="1035515"/>
    <lineage>
        <taxon>Eukaryota</taxon>
        <taxon>Sar</taxon>
        <taxon>Alveolata</taxon>
        <taxon>Apicomplexa</taxon>
        <taxon>Aconoidasida</taxon>
        <taxon>Haemosporida</taxon>
        <taxon>Plasmodiidae</taxon>
        <taxon>Plasmodium</taxon>
        <taxon>Plasmodium (Plasmodium)</taxon>
    </lineage>
</organism>
<gene>
    <name evidence="2" type="ORF">PVMG_02267</name>
</gene>
<protein>
    <recommendedName>
        <fullName evidence="4">VIR protein</fullName>
    </recommendedName>
</protein>
<dbReference type="EMBL" id="KQ235026">
    <property type="protein sequence ID" value="KMZ94041.1"/>
    <property type="molecule type" value="Genomic_DNA"/>
</dbReference>
<sequence length="324" mass="37704">MDISSLDLNDYNEKCNKIYVREHKAQMILICEKYLRFLDKSKEWSRFFSVYDVSLLLNYWLYDKVTHIYGTTRNDLIDFAFAALQMIWDRFDSNRREESYYINCKPDHSKVKHEDWKNRKKLYDYYVDFDTLFGTSSMYDNKCKEYYENFKEMISIYKYFDGKCSHGENNCPEFFYKFKNKNPLSKLEKLSCYTEMDQQKTAAAEVRPSRSGDSLHSLVPKPGLSSHEVDGGLQDSAGSTQDRQLSLETSGIGKKVTHSVLGAAPVLLTATALYRYTPLGPWIRKLRAGSTNNMNAMDGFSPYTQENGDMFSNDTANYISYQPI</sequence>
<accession>A0A0J9TG24</accession>
<evidence type="ECO:0000313" key="2">
    <source>
        <dbReference type="EMBL" id="KMZ94041.1"/>
    </source>
</evidence>
<evidence type="ECO:0000313" key="3">
    <source>
        <dbReference type="Proteomes" id="UP000053776"/>
    </source>
</evidence>
<feature type="region of interest" description="Disordered" evidence="1">
    <location>
        <begin position="203"/>
        <end position="246"/>
    </location>
</feature>
<dbReference type="AlphaFoldDB" id="A0A0J9TG24"/>
<dbReference type="InterPro" id="IPR008780">
    <property type="entry name" value="Plasmodium_Vir"/>
</dbReference>
<name>A0A0J9TG24_PLAVI</name>
<dbReference type="Pfam" id="PF05795">
    <property type="entry name" value="Plasmodium_Vir"/>
    <property type="match status" value="1"/>
</dbReference>
<evidence type="ECO:0008006" key="4">
    <source>
        <dbReference type="Google" id="ProtNLM"/>
    </source>
</evidence>